<organism evidence="2 3">
    <name type="scientific">Nocardioides mangrovi</name>
    <dbReference type="NCBI Taxonomy" id="2874580"/>
    <lineage>
        <taxon>Bacteria</taxon>
        <taxon>Bacillati</taxon>
        <taxon>Actinomycetota</taxon>
        <taxon>Actinomycetes</taxon>
        <taxon>Propionibacteriales</taxon>
        <taxon>Nocardioidaceae</taxon>
        <taxon>Nocardioides</taxon>
    </lineage>
</organism>
<dbReference type="InterPro" id="IPR029016">
    <property type="entry name" value="GAF-like_dom_sf"/>
</dbReference>
<dbReference type="EMBL" id="JAIQZJ010000014">
    <property type="protein sequence ID" value="MBZ5740504.1"/>
    <property type="molecule type" value="Genomic_DNA"/>
</dbReference>
<dbReference type="Pfam" id="PF01590">
    <property type="entry name" value="GAF"/>
    <property type="match status" value="1"/>
</dbReference>
<feature type="domain" description="GAF" evidence="1">
    <location>
        <begin position="101"/>
        <end position="204"/>
    </location>
</feature>
<sequence>MPHQDLARHLDRAHDAFLSTGATDPALRPVVVDSWRRSMAAGVDPETWLAPLRLDDAALAEVRAAHPLTAVMPVIRRLLVDSAAEAGLLVAVSDAVGQLLYVEGSHSLRGRAEAMNFVPGADWSEDAAGTNAPGTALALGVPVQISGAEHLARQVTPWSCSAHPIRDPDTGSMLGVLDVTGGADVVEARAVALVRATAAAAEAELRIARLSAQAPPATTWSVGWTAPRLEVLGKPGAVLSHGGATSRLSLRHSEIVLAIAASREGLSTGELSVALSDDEQAAVTVRAEISRLRQLLGPVELASRPYRFTTALRTDADDVRTAVRAGRLRTAVAAYAGPVLPTSAAPLISQLRDDLHLEVRAALLASSDADALLGFADTPHGRDDYELWAHALAVLPPSSPRRPQVTAHVARLDRELG</sequence>
<reference evidence="2 3" key="1">
    <citation type="submission" date="2021-09" db="EMBL/GenBank/DDBJ databases">
        <title>Whole genome sequence of Nocardioides sp. GBK3QG-3.</title>
        <authorList>
            <person name="Tuo L."/>
        </authorList>
    </citation>
    <scope>NUCLEOTIDE SEQUENCE [LARGE SCALE GENOMIC DNA]</scope>
    <source>
        <strain evidence="2 3">GBK3QG-3</strain>
    </source>
</reference>
<evidence type="ECO:0000313" key="3">
    <source>
        <dbReference type="Proteomes" id="UP000780875"/>
    </source>
</evidence>
<keyword evidence="3" id="KW-1185">Reference proteome</keyword>
<dbReference type="InterPro" id="IPR003018">
    <property type="entry name" value="GAF"/>
</dbReference>
<dbReference type="Gene3D" id="3.30.450.40">
    <property type="match status" value="1"/>
</dbReference>
<protein>
    <submittedName>
        <fullName evidence="2">Transcriptional regulator</fullName>
    </submittedName>
</protein>
<dbReference type="RefSeq" id="WP_224124864.1">
    <property type="nucleotide sequence ID" value="NZ_JAIQZJ010000014.1"/>
</dbReference>
<name>A0ABS7UI31_9ACTN</name>
<evidence type="ECO:0000313" key="2">
    <source>
        <dbReference type="EMBL" id="MBZ5740504.1"/>
    </source>
</evidence>
<evidence type="ECO:0000259" key="1">
    <source>
        <dbReference type="Pfam" id="PF01590"/>
    </source>
</evidence>
<comment type="caution">
    <text evidence="2">The sequence shown here is derived from an EMBL/GenBank/DDBJ whole genome shotgun (WGS) entry which is preliminary data.</text>
</comment>
<gene>
    <name evidence="2" type="ORF">K8U61_20190</name>
</gene>
<accession>A0ABS7UI31</accession>
<proteinExistence type="predicted"/>
<dbReference type="Proteomes" id="UP000780875">
    <property type="component" value="Unassembled WGS sequence"/>
</dbReference>